<dbReference type="Pfam" id="PF00814">
    <property type="entry name" value="TsaD"/>
    <property type="match status" value="1"/>
</dbReference>
<keyword evidence="1" id="KW-0808">Transferase</keyword>
<dbReference type="GO" id="GO:0016740">
    <property type="term" value="F:transferase activity"/>
    <property type="evidence" value="ECO:0007669"/>
    <property type="project" value="UniProtKB-KW"/>
</dbReference>
<sequence>MTWTLGIDTSHAVAVGLARDGRPVARVVVDDTRAHAEELMPSILRACADAGIALTDIDEFAVGMGPGPFTGLRVGVATAWTLAHTAGRPVHGVCSLDVVARQWADLGAPDDFLVAADARRKELYWARYSADGVRVDGPRVTAPDELPALPVAGAVPEAYRAGLDVQGPDALDPAVLAARWADLAPAGDEPFYLRPADATVPGRPKSALPRLRVRR</sequence>
<dbReference type="SUPFAM" id="SSF53067">
    <property type="entry name" value="Actin-like ATPase domain"/>
    <property type="match status" value="2"/>
</dbReference>
<dbReference type="InterPro" id="IPR022496">
    <property type="entry name" value="T6A_TsaB"/>
</dbReference>
<evidence type="ECO:0000313" key="1">
    <source>
        <dbReference type="EMBL" id="OCL36462.1"/>
    </source>
</evidence>
<gene>
    <name evidence="1" type="ORF">BCR15_00915</name>
</gene>
<dbReference type="NCBIfam" id="TIGR03725">
    <property type="entry name" value="T6A_YeaZ"/>
    <property type="match status" value="1"/>
</dbReference>
<dbReference type="InterPro" id="IPR000905">
    <property type="entry name" value="Gcp-like_dom"/>
</dbReference>
<evidence type="ECO:0000313" key="2">
    <source>
        <dbReference type="Proteomes" id="UP000093501"/>
    </source>
</evidence>
<dbReference type="InterPro" id="IPR043129">
    <property type="entry name" value="ATPase_NBD"/>
</dbReference>
<organism evidence="1 2">
    <name type="scientific">Tessaracoccus lapidicaptus</name>
    <dbReference type="NCBI Taxonomy" id="1427523"/>
    <lineage>
        <taxon>Bacteria</taxon>
        <taxon>Bacillati</taxon>
        <taxon>Actinomycetota</taxon>
        <taxon>Actinomycetes</taxon>
        <taxon>Propionibacteriales</taxon>
        <taxon>Propionibacteriaceae</taxon>
        <taxon>Tessaracoccus</taxon>
    </lineage>
</organism>
<dbReference type="Proteomes" id="UP000093501">
    <property type="component" value="Unassembled WGS sequence"/>
</dbReference>
<name>A0A1C0AQ97_9ACTN</name>
<dbReference type="CDD" id="cd24032">
    <property type="entry name" value="ASKHA_NBD_TsaB"/>
    <property type="match status" value="1"/>
</dbReference>
<dbReference type="EMBL" id="MBQD01000011">
    <property type="protein sequence ID" value="OCL36462.1"/>
    <property type="molecule type" value="Genomic_DNA"/>
</dbReference>
<dbReference type="Gene3D" id="3.30.420.40">
    <property type="match status" value="1"/>
</dbReference>
<dbReference type="RefSeq" id="WP_068750729.1">
    <property type="nucleotide sequence ID" value="NZ_LR214441.1"/>
</dbReference>
<dbReference type="GO" id="GO:0002949">
    <property type="term" value="P:tRNA threonylcarbamoyladenosine modification"/>
    <property type="evidence" value="ECO:0007669"/>
    <property type="project" value="InterPro"/>
</dbReference>
<accession>A0A1C0AQ97</accession>
<proteinExistence type="predicted"/>
<reference evidence="2" key="1">
    <citation type="submission" date="2016-07" db="EMBL/GenBank/DDBJ databases">
        <authorList>
            <person name="Florea S."/>
            <person name="Webb J.S."/>
            <person name="Jaromczyk J."/>
            <person name="Schardl C.L."/>
        </authorList>
    </citation>
    <scope>NUCLEOTIDE SEQUENCE [LARGE SCALE GENOMIC DNA]</scope>
    <source>
        <strain evidence="2">IPBSL-7</strain>
    </source>
</reference>
<dbReference type="AlphaFoldDB" id="A0A1C0AQ97"/>
<comment type="caution">
    <text evidence="1">The sequence shown here is derived from an EMBL/GenBank/DDBJ whole genome shotgun (WGS) entry which is preliminary data.</text>
</comment>
<keyword evidence="2" id="KW-1185">Reference proteome</keyword>
<protein>
    <submittedName>
        <fullName evidence="1">tRNA N6-adenosine(37)-N6-threonylcarbamoyltransferase complex dimerization subunit TsaB</fullName>
    </submittedName>
</protein>